<evidence type="ECO:0000313" key="3">
    <source>
        <dbReference type="Proteomes" id="UP000324800"/>
    </source>
</evidence>
<name>A0A5J4TRX0_9EUKA</name>
<evidence type="ECO:0000256" key="1">
    <source>
        <dbReference type="SAM" id="MobiDB-lite"/>
    </source>
</evidence>
<accession>A0A5J4TRX0</accession>
<dbReference type="AlphaFoldDB" id="A0A5J4TRX0"/>
<organism evidence="2 3">
    <name type="scientific">Streblomastix strix</name>
    <dbReference type="NCBI Taxonomy" id="222440"/>
    <lineage>
        <taxon>Eukaryota</taxon>
        <taxon>Metamonada</taxon>
        <taxon>Preaxostyla</taxon>
        <taxon>Oxymonadida</taxon>
        <taxon>Streblomastigidae</taxon>
        <taxon>Streblomastix</taxon>
    </lineage>
</organism>
<protein>
    <submittedName>
        <fullName evidence="2">Uncharacterized protein</fullName>
    </submittedName>
</protein>
<reference evidence="2 3" key="1">
    <citation type="submission" date="2019-03" db="EMBL/GenBank/DDBJ databases">
        <title>Single cell metagenomics reveals metabolic interactions within the superorganism composed of flagellate Streblomastix strix and complex community of Bacteroidetes bacteria on its surface.</title>
        <authorList>
            <person name="Treitli S.C."/>
            <person name="Kolisko M."/>
            <person name="Husnik F."/>
            <person name="Keeling P."/>
            <person name="Hampl V."/>
        </authorList>
    </citation>
    <scope>NUCLEOTIDE SEQUENCE [LARGE SCALE GENOMIC DNA]</scope>
    <source>
        <strain evidence="2">ST1C</strain>
    </source>
</reference>
<proteinExistence type="predicted"/>
<sequence>MNPPQTQINEPRLPSNVNARDQQDSNQRVPQVEQAATQIVERPRQNEIVIRSVFNLIIPPAQAYSQQQTSRIPLLPYTTEREQQQRQSKRSIFLTQEIMAQYEENDLLDEAMSGTTMPHLPPYKIDIEVAQPTWNDRRYDLVRDPRIEAPKSLQQVKEK</sequence>
<evidence type="ECO:0000313" key="2">
    <source>
        <dbReference type="EMBL" id="KAA6360652.1"/>
    </source>
</evidence>
<comment type="caution">
    <text evidence="2">The sequence shown here is derived from an EMBL/GenBank/DDBJ whole genome shotgun (WGS) entry which is preliminary data.</text>
</comment>
<dbReference type="EMBL" id="SNRW01026644">
    <property type="protein sequence ID" value="KAA6360652.1"/>
    <property type="molecule type" value="Genomic_DNA"/>
</dbReference>
<dbReference type="Proteomes" id="UP000324800">
    <property type="component" value="Unassembled WGS sequence"/>
</dbReference>
<feature type="region of interest" description="Disordered" evidence="1">
    <location>
        <begin position="1"/>
        <end position="31"/>
    </location>
</feature>
<gene>
    <name evidence="2" type="ORF">EZS28_043822</name>
</gene>